<gene>
    <name evidence="1" type="ORF">HNP97_001386</name>
</gene>
<evidence type="ECO:0000313" key="1">
    <source>
        <dbReference type="EMBL" id="MBB6067876.1"/>
    </source>
</evidence>
<sequence>MNNSIPQSMVVVHMPHEGFVVEDVEGLMNILAEKVDDTTTYKLSKEHGFSTRTVHRLRKPNCGSYRPRVDSLIEILDALGIQMILVPKVKVKT</sequence>
<evidence type="ECO:0000313" key="2">
    <source>
        <dbReference type="Proteomes" id="UP000584706"/>
    </source>
</evidence>
<organism evidence="1 2">
    <name type="scientific">Methanococcus maripaludis</name>
    <name type="common">Methanococcus deltae</name>
    <dbReference type="NCBI Taxonomy" id="39152"/>
    <lineage>
        <taxon>Archaea</taxon>
        <taxon>Methanobacteriati</taxon>
        <taxon>Methanobacteriota</taxon>
        <taxon>Methanomada group</taxon>
        <taxon>Methanococci</taxon>
        <taxon>Methanococcales</taxon>
        <taxon>Methanococcaceae</taxon>
        <taxon>Methanococcus</taxon>
    </lineage>
</organism>
<dbReference type="Proteomes" id="UP000584706">
    <property type="component" value="Unassembled WGS sequence"/>
</dbReference>
<comment type="caution">
    <text evidence="1">The sequence shown here is derived from an EMBL/GenBank/DDBJ whole genome shotgun (WGS) entry which is preliminary data.</text>
</comment>
<accession>A0A7J9S079</accession>
<dbReference type="GO" id="GO:0003677">
    <property type="term" value="F:DNA binding"/>
    <property type="evidence" value="ECO:0007669"/>
    <property type="project" value="UniProtKB-KW"/>
</dbReference>
<dbReference type="AlphaFoldDB" id="A0A7J9S079"/>
<reference evidence="1 2" key="1">
    <citation type="submission" date="2020-08" db="EMBL/GenBank/DDBJ databases">
        <title>Genomic Encyclopedia of Type Strains, Phase IV (KMG-V): Genome sequencing to study the core and pangenomes of soil and plant-associated prokaryotes.</title>
        <authorList>
            <person name="Whitman W."/>
        </authorList>
    </citation>
    <scope>NUCLEOTIDE SEQUENCE [LARGE SCALE GENOMIC DNA]</scope>
    <source>
        <strain evidence="1 2">DSM 7078</strain>
    </source>
</reference>
<name>A0A7J9S079_METMI</name>
<proteinExistence type="predicted"/>
<protein>
    <submittedName>
        <fullName evidence="1">DNA-binding phage protein</fullName>
    </submittedName>
</protein>
<dbReference type="RefSeq" id="WP_183546938.1">
    <property type="nucleotide sequence ID" value="NZ_JACHIQ010000002.1"/>
</dbReference>
<keyword evidence="1" id="KW-0238">DNA-binding</keyword>
<dbReference type="EMBL" id="JACHIQ010000002">
    <property type="protein sequence ID" value="MBB6067876.1"/>
    <property type="molecule type" value="Genomic_DNA"/>
</dbReference>